<evidence type="ECO:0000256" key="2">
    <source>
        <dbReference type="ARBA" id="ARBA00019065"/>
    </source>
</evidence>
<comment type="pathway">
    <text evidence="1">Biopolymer metabolism; poly-(R)-3-hydroxybutanoate biosynthesis.</text>
</comment>
<dbReference type="NCBIfam" id="TIGR01836">
    <property type="entry name" value="PHA_synth_III_C"/>
    <property type="match status" value="1"/>
</dbReference>
<evidence type="ECO:0000256" key="4">
    <source>
        <dbReference type="ARBA" id="ARBA00022752"/>
    </source>
</evidence>
<dbReference type="EMBL" id="FOLE01000003">
    <property type="protein sequence ID" value="SFC19478.1"/>
    <property type="molecule type" value="Genomic_DNA"/>
</dbReference>
<keyword evidence="4" id="KW-0583">PHB biosynthesis</keyword>
<dbReference type="GO" id="GO:0016746">
    <property type="term" value="F:acyltransferase activity"/>
    <property type="evidence" value="ECO:0007669"/>
    <property type="project" value="UniProtKB-KW"/>
</dbReference>
<feature type="domain" description="AB hydrolase-1" evidence="7">
    <location>
        <begin position="79"/>
        <end position="330"/>
    </location>
</feature>
<dbReference type="OrthoDB" id="9767934at2"/>
<dbReference type="GO" id="GO:0042619">
    <property type="term" value="P:poly-hydroxybutyrate biosynthetic process"/>
    <property type="evidence" value="ECO:0007669"/>
    <property type="project" value="UniProtKB-KW"/>
</dbReference>
<dbReference type="InterPro" id="IPR029058">
    <property type="entry name" value="AB_hydrolase_fold"/>
</dbReference>
<keyword evidence="9" id="KW-1185">Reference proteome</keyword>
<organism evidence="8 9">
    <name type="scientific">Flexibacter flexilis DSM 6793</name>
    <dbReference type="NCBI Taxonomy" id="927664"/>
    <lineage>
        <taxon>Bacteria</taxon>
        <taxon>Pseudomonadati</taxon>
        <taxon>Bacteroidota</taxon>
        <taxon>Cytophagia</taxon>
        <taxon>Cytophagales</taxon>
        <taxon>Flexibacteraceae</taxon>
        <taxon>Flexibacter</taxon>
    </lineage>
</organism>
<dbReference type="Proteomes" id="UP000199514">
    <property type="component" value="Unassembled WGS sequence"/>
</dbReference>
<dbReference type="Gene3D" id="3.40.50.1820">
    <property type="entry name" value="alpha/beta hydrolase"/>
    <property type="match status" value="1"/>
</dbReference>
<evidence type="ECO:0000256" key="5">
    <source>
        <dbReference type="ARBA" id="ARBA00023315"/>
    </source>
</evidence>
<dbReference type="Pfam" id="PF00561">
    <property type="entry name" value="Abhydrolase_1"/>
    <property type="match status" value="1"/>
</dbReference>
<evidence type="ECO:0000313" key="8">
    <source>
        <dbReference type="EMBL" id="SFC19478.1"/>
    </source>
</evidence>
<dbReference type="UniPathway" id="UPA00917"/>
<dbReference type="RefSeq" id="WP_091510181.1">
    <property type="nucleotide sequence ID" value="NZ_FOLE01000003.1"/>
</dbReference>
<evidence type="ECO:0000256" key="1">
    <source>
        <dbReference type="ARBA" id="ARBA00004683"/>
    </source>
</evidence>
<sequence>MTTEPISNLLQEVADSASKVVRGYENLAQIDEVDVATAPREVVWQSGKIKLYRYKSEKVTLKTPLLIAYALVNRADMMDLQPDRSLIRNLVASGVDVYLIDWGYATRADRYNTMDDYINGFMLDCADYVRKTTGHDKINLLGVCQGGTFSTIFASHYPEKIKNLITMVTPVDFSIEEGLLFRWSRGLDVDAIVDGYGGVVPGDFLNFGFDMLKPMSKVRKMNGLVDMLQDKDKLLNFLRMEKWVADSPDQAGECYRQFLKDLYQQNKLMRGELVVGKKVNLKNINMPLLNIFAAEDHLVPPTASKPLNDLVSSTDKTMYEFPGGHIGVFVGNRSQKELAPTITKWLKERD</sequence>
<dbReference type="PANTHER" id="PTHR36837:SF2">
    <property type="entry name" value="POLY(3-HYDROXYALKANOATE) POLYMERASE SUBUNIT PHAC"/>
    <property type="match status" value="1"/>
</dbReference>
<accession>A0A1I1HBW4</accession>
<evidence type="ECO:0000259" key="7">
    <source>
        <dbReference type="Pfam" id="PF00561"/>
    </source>
</evidence>
<evidence type="ECO:0000256" key="6">
    <source>
        <dbReference type="ARBA" id="ARBA00033356"/>
    </source>
</evidence>
<dbReference type="InterPro" id="IPR000073">
    <property type="entry name" value="AB_hydrolase_1"/>
</dbReference>
<protein>
    <recommendedName>
        <fullName evidence="2">Poly(3-hydroxyalkanoate) polymerase subunit PhaC</fullName>
    </recommendedName>
    <alternativeName>
        <fullName evidence="6">PHB synthase subunit PhaC</fullName>
    </alternativeName>
</protein>
<dbReference type="STRING" id="927664.SAMN05421780_103227"/>
<dbReference type="InterPro" id="IPR010125">
    <property type="entry name" value="PHA_synth_III_C"/>
</dbReference>
<evidence type="ECO:0000256" key="3">
    <source>
        <dbReference type="ARBA" id="ARBA00022679"/>
    </source>
</evidence>
<dbReference type="InterPro" id="IPR051321">
    <property type="entry name" value="PHA/PHB_synthase"/>
</dbReference>
<name>A0A1I1HBW4_9BACT</name>
<reference evidence="8 9" key="1">
    <citation type="submission" date="2016-10" db="EMBL/GenBank/DDBJ databases">
        <authorList>
            <person name="de Groot N.N."/>
        </authorList>
    </citation>
    <scope>NUCLEOTIDE SEQUENCE [LARGE SCALE GENOMIC DNA]</scope>
    <source>
        <strain evidence="8 9">DSM 6793</strain>
    </source>
</reference>
<gene>
    <name evidence="8" type="ORF">SAMN05421780_103227</name>
</gene>
<evidence type="ECO:0000313" key="9">
    <source>
        <dbReference type="Proteomes" id="UP000199514"/>
    </source>
</evidence>
<keyword evidence="3" id="KW-0808">Transferase</keyword>
<proteinExistence type="predicted"/>
<dbReference type="PANTHER" id="PTHR36837">
    <property type="entry name" value="POLY(3-HYDROXYALKANOATE) POLYMERASE SUBUNIT PHAC"/>
    <property type="match status" value="1"/>
</dbReference>
<keyword evidence="5" id="KW-0012">Acyltransferase</keyword>
<dbReference type="SUPFAM" id="SSF53474">
    <property type="entry name" value="alpha/beta-Hydrolases"/>
    <property type="match status" value="1"/>
</dbReference>
<dbReference type="AlphaFoldDB" id="A0A1I1HBW4"/>